<name>A0A9X0WEP6_9GAMM</name>
<organism evidence="1 2">
    <name type="scientific">Thiocapsa imhoffii</name>
    <dbReference type="NCBI Taxonomy" id="382777"/>
    <lineage>
        <taxon>Bacteria</taxon>
        <taxon>Pseudomonadati</taxon>
        <taxon>Pseudomonadota</taxon>
        <taxon>Gammaproteobacteria</taxon>
        <taxon>Chromatiales</taxon>
        <taxon>Chromatiaceae</taxon>
        <taxon>Thiocapsa</taxon>
    </lineage>
</organism>
<dbReference type="Pfam" id="PF11848">
    <property type="entry name" value="DUF3368"/>
    <property type="match status" value="1"/>
</dbReference>
<comment type="caution">
    <text evidence="1">The sequence shown here is derived from an EMBL/GenBank/DDBJ whole genome shotgun (WGS) entry which is preliminary data.</text>
</comment>
<dbReference type="EMBL" id="NRSD01000001">
    <property type="protein sequence ID" value="MBK1643213.1"/>
    <property type="molecule type" value="Genomic_DNA"/>
</dbReference>
<dbReference type="PANTHER" id="PTHR39550:SF1">
    <property type="entry name" value="SLL0658 PROTEIN"/>
    <property type="match status" value="1"/>
</dbReference>
<protein>
    <recommendedName>
        <fullName evidence="3">DUF3368 domain-containing protein</fullName>
    </recommendedName>
</protein>
<gene>
    <name evidence="1" type="ORF">CKO25_00790</name>
</gene>
<evidence type="ECO:0008006" key="3">
    <source>
        <dbReference type="Google" id="ProtNLM"/>
    </source>
</evidence>
<proteinExistence type="predicted"/>
<dbReference type="InterPro" id="IPR021799">
    <property type="entry name" value="PIN-like_prokaryotic"/>
</dbReference>
<dbReference type="Proteomes" id="UP001138802">
    <property type="component" value="Unassembled WGS sequence"/>
</dbReference>
<dbReference type="AlphaFoldDB" id="A0A9X0WEP6"/>
<dbReference type="PANTHER" id="PTHR39550">
    <property type="entry name" value="SLL0658 PROTEIN"/>
    <property type="match status" value="1"/>
</dbReference>
<evidence type="ECO:0000313" key="2">
    <source>
        <dbReference type="Proteomes" id="UP001138802"/>
    </source>
</evidence>
<accession>A0A9X0WEP6</accession>
<reference evidence="1 2" key="1">
    <citation type="journal article" date="2020" name="Microorganisms">
        <title>Osmotic Adaptation and Compatible Solute Biosynthesis of Phototrophic Bacteria as Revealed from Genome Analyses.</title>
        <authorList>
            <person name="Imhoff J.F."/>
            <person name="Rahn T."/>
            <person name="Kunzel S."/>
            <person name="Keller A."/>
            <person name="Neulinger S.C."/>
        </authorList>
    </citation>
    <scope>NUCLEOTIDE SEQUENCE [LARGE SCALE GENOMIC DNA]</scope>
    <source>
        <strain evidence="1 2">DSM 21303</strain>
    </source>
</reference>
<keyword evidence="2" id="KW-1185">Reference proteome</keyword>
<evidence type="ECO:0000313" key="1">
    <source>
        <dbReference type="EMBL" id="MBK1643213.1"/>
    </source>
</evidence>
<sequence>MLIIADSSALVALVVCDALHLLEQLFDDVSVPQAVFDEVTVEGKPAAETLRGYLSDKVRTIDITDFVIAAEGLGQGELEAMALYKHLHADYLLVDDKRARKVARYNQIAITGSQGILLLAKHAGIIERVAPFIARLHASDIRISDRLTQRMLELAGENG</sequence>
<dbReference type="RefSeq" id="WP_200386006.1">
    <property type="nucleotide sequence ID" value="NZ_NRSD01000001.1"/>
</dbReference>